<accession>A0ABU7RLT0</accession>
<feature type="region of interest" description="Disordered" evidence="1">
    <location>
        <begin position="225"/>
        <end position="261"/>
    </location>
</feature>
<feature type="region of interest" description="Disordered" evidence="1">
    <location>
        <begin position="105"/>
        <end position="133"/>
    </location>
</feature>
<name>A0ABU7RLT0_9ACTN</name>
<dbReference type="EMBL" id="JAZGQK010000001">
    <property type="protein sequence ID" value="MEE6257214.1"/>
    <property type="molecule type" value="Genomic_DNA"/>
</dbReference>
<evidence type="ECO:0000313" key="3">
    <source>
        <dbReference type="Proteomes" id="UP001332243"/>
    </source>
</evidence>
<gene>
    <name evidence="2" type="ORF">V1633_01760</name>
</gene>
<dbReference type="RefSeq" id="WP_331212293.1">
    <property type="nucleotide sequence ID" value="NZ_JAZGQK010000001.1"/>
</dbReference>
<feature type="compositionally biased region" description="Low complexity" evidence="1">
    <location>
        <begin position="105"/>
        <end position="117"/>
    </location>
</feature>
<protein>
    <submittedName>
        <fullName evidence="2">Uncharacterized protein</fullName>
    </submittedName>
</protein>
<reference evidence="2 3" key="1">
    <citation type="submission" date="2024-01" db="EMBL/GenBank/DDBJ databases">
        <title>Genome insights into Plantactinospora sonchi sp. nov.</title>
        <authorList>
            <person name="Wang L."/>
        </authorList>
    </citation>
    <scope>NUCLEOTIDE SEQUENCE [LARGE SCALE GENOMIC DNA]</scope>
    <source>
        <strain evidence="2 3">NEAU-QY2</strain>
    </source>
</reference>
<evidence type="ECO:0000313" key="2">
    <source>
        <dbReference type="EMBL" id="MEE6257214.1"/>
    </source>
</evidence>
<proteinExistence type="predicted"/>
<keyword evidence="3" id="KW-1185">Reference proteome</keyword>
<dbReference type="Proteomes" id="UP001332243">
    <property type="component" value="Unassembled WGS sequence"/>
</dbReference>
<sequence length="261" mass="29060">MTEVWALAMAGALVLLALVGLAVLADRPRNPRPDPVRLRAAAEDLTTHAVRIRTEAGRAAAVANGARAALTTAERARDEAWAVLDAAERHYTQVRRTVIAAEQAAAARPTAADPVAQQPSESDGRTPDTERDRVVSRAALSAYRRGDISLPELREVFRRTGDWDPLTEERNRALEHARMRLATARREYDRTALVARRAEQSAWVAEVAARALLEEAEQSAVEADEALQLAQRHTRRRDRRRNRRGAATGGAPRRNRRRRRN</sequence>
<feature type="compositionally biased region" description="Basic residues" evidence="1">
    <location>
        <begin position="232"/>
        <end position="244"/>
    </location>
</feature>
<comment type="caution">
    <text evidence="2">The sequence shown here is derived from an EMBL/GenBank/DDBJ whole genome shotgun (WGS) entry which is preliminary data.</text>
</comment>
<evidence type="ECO:0000256" key="1">
    <source>
        <dbReference type="SAM" id="MobiDB-lite"/>
    </source>
</evidence>
<feature type="compositionally biased region" description="Basic and acidic residues" evidence="1">
    <location>
        <begin position="122"/>
        <end position="133"/>
    </location>
</feature>
<organism evidence="2 3">
    <name type="scientific">Plantactinospora sonchi</name>
    <dbReference type="NCBI Taxonomy" id="1544735"/>
    <lineage>
        <taxon>Bacteria</taxon>
        <taxon>Bacillati</taxon>
        <taxon>Actinomycetota</taxon>
        <taxon>Actinomycetes</taxon>
        <taxon>Micromonosporales</taxon>
        <taxon>Micromonosporaceae</taxon>
        <taxon>Plantactinospora</taxon>
    </lineage>
</organism>